<dbReference type="FunFam" id="3.30.460.10:FF:000001">
    <property type="entry name" value="GTP pyrophosphokinase RelA"/>
    <property type="match status" value="1"/>
</dbReference>
<dbReference type="EMBL" id="BARU01030269">
    <property type="protein sequence ID" value="GAH75650.1"/>
    <property type="molecule type" value="Genomic_DNA"/>
</dbReference>
<feature type="non-terminal residue" evidence="3">
    <location>
        <position position="265"/>
    </location>
</feature>
<dbReference type="GO" id="GO:0015969">
    <property type="term" value="P:guanosine tetraphosphate metabolic process"/>
    <property type="evidence" value="ECO:0007669"/>
    <property type="project" value="InterPro"/>
</dbReference>
<dbReference type="Pfam" id="PF04607">
    <property type="entry name" value="RelA_SpoT"/>
    <property type="match status" value="1"/>
</dbReference>
<dbReference type="GO" id="GO:0005886">
    <property type="term" value="C:plasma membrane"/>
    <property type="evidence" value="ECO:0007669"/>
    <property type="project" value="TreeGrafter"/>
</dbReference>
<dbReference type="PANTHER" id="PTHR21262:SF31">
    <property type="entry name" value="GTP PYROPHOSPHOKINASE"/>
    <property type="match status" value="1"/>
</dbReference>
<evidence type="ECO:0000256" key="1">
    <source>
        <dbReference type="ARBA" id="ARBA00007476"/>
    </source>
</evidence>
<dbReference type="PANTHER" id="PTHR21262">
    <property type="entry name" value="GUANOSINE-3',5'-BIS DIPHOSPHATE 3'-PYROPHOSPHOHYDROLASE"/>
    <property type="match status" value="1"/>
</dbReference>
<dbReference type="SUPFAM" id="SSF81301">
    <property type="entry name" value="Nucleotidyltransferase"/>
    <property type="match status" value="1"/>
</dbReference>
<dbReference type="InterPro" id="IPR007685">
    <property type="entry name" value="RelA_SpoT"/>
</dbReference>
<dbReference type="InterPro" id="IPR043519">
    <property type="entry name" value="NT_sf"/>
</dbReference>
<reference evidence="3" key="1">
    <citation type="journal article" date="2014" name="Front. Microbiol.">
        <title>High frequency of phylogenetically diverse reductive dehalogenase-homologous genes in deep subseafloor sedimentary metagenomes.</title>
        <authorList>
            <person name="Kawai M."/>
            <person name="Futagami T."/>
            <person name="Toyoda A."/>
            <person name="Takaki Y."/>
            <person name="Nishi S."/>
            <person name="Hori S."/>
            <person name="Arai W."/>
            <person name="Tsubouchi T."/>
            <person name="Morono Y."/>
            <person name="Uchiyama I."/>
            <person name="Ito T."/>
            <person name="Fujiyama A."/>
            <person name="Inagaki F."/>
            <person name="Takami H."/>
        </authorList>
    </citation>
    <scope>NUCLEOTIDE SEQUENCE</scope>
    <source>
        <strain evidence="3">Expedition CK06-06</strain>
    </source>
</reference>
<proteinExistence type="inferred from homology"/>
<dbReference type="AlphaFoldDB" id="X1J2A9"/>
<feature type="non-terminal residue" evidence="3">
    <location>
        <position position="1"/>
    </location>
</feature>
<dbReference type="CDD" id="cd05399">
    <property type="entry name" value="NT_Rel-Spo_like"/>
    <property type="match status" value="1"/>
</dbReference>
<gene>
    <name evidence="3" type="ORF">S03H2_48064</name>
</gene>
<name>X1J2A9_9ZZZZ</name>
<evidence type="ECO:0000259" key="2">
    <source>
        <dbReference type="SMART" id="SM00954"/>
    </source>
</evidence>
<protein>
    <recommendedName>
        <fullName evidence="2">RelA/SpoT domain-containing protein</fullName>
    </recommendedName>
</protein>
<dbReference type="Pfam" id="PF13328">
    <property type="entry name" value="HD_4"/>
    <property type="match status" value="1"/>
</dbReference>
<comment type="caution">
    <text evidence="3">The sequence shown here is derived from an EMBL/GenBank/DDBJ whole genome shotgun (WGS) entry which is preliminary data.</text>
</comment>
<dbReference type="SUPFAM" id="SSF109604">
    <property type="entry name" value="HD-domain/PDEase-like"/>
    <property type="match status" value="1"/>
</dbReference>
<accession>X1J2A9</accession>
<dbReference type="Gene3D" id="1.10.3210.10">
    <property type="entry name" value="Hypothetical protein af1432"/>
    <property type="match status" value="1"/>
</dbReference>
<dbReference type="Gene3D" id="3.30.460.10">
    <property type="entry name" value="Beta Polymerase, domain 2"/>
    <property type="match status" value="1"/>
</dbReference>
<comment type="similarity">
    <text evidence="1">Belongs to the RelA/SpoT family.</text>
</comment>
<sequence length="265" mass="30854">SLEMAKKEFGQMTANIINGVTKLDKIVFSSKEEQQVSNIRKMIIAMSEDVRIVLVKLADRLHNMRTLSPLNEEKRHINSIETLEVYAPIAHRLGIYQIKSELENLSFKYLHPKEYVKIKDMFNEKLEERKSLVDEAIKIVNKKLKEVKISADISGRIKTYYSVYNKITKQNRKFEDIYDIVAIRIIVNDVKSCYAVLGIIHSLWKPVPARFKDFIANPRFNMYQSLHTTVIGINGKPLEIQIRTFEMHKFAEYGIAAHYRYKEGG</sequence>
<dbReference type="SMART" id="SM00954">
    <property type="entry name" value="RelA_SpoT"/>
    <property type="match status" value="1"/>
</dbReference>
<evidence type="ECO:0000313" key="3">
    <source>
        <dbReference type="EMBL" id="GAH75650.1"/>
    </source>
</evidence>
<organism evidence="3">
    <name type="scientific">marine sediment metagenome</name>
    <dbReference type="NCBI Taxonomy" id="412755"/>
    <lineage>
        <taxon>unclassified sequences</taxon>
        <taxon>metagenomes</taxon>
        <taxon>ecological metagenomes</taxon>
    </lineage>
</organism>
<feature type="domain" description="RelA/SpoT" evidence="2">
    <location>
        <begin position="155"/>
        <end position="265"/>
    </location>
</feature>